<keyword evidence="3" id="KW-0238">DNA-binding</keyword>
<evidence type="ECO:0000313" key="7">
    <source>
        <dbReference type="EMBL" id="KAG0592808.1"/>
    </source>
</evidence>
<feature type="region of interest" description="Disordered" evidence="5">
    <location>
        <begin position="149"/>
        <end position="178"/>
    </location>
</feature>
<evidence type="ECO:0000256" key="2">
    <source>
        <dbReference type="ARBA" id="ARBA00023015"/>
    </source>
</evidence>
<proteinExistence type="inferred from homology"/>
<protein>
    <recommendedName>
        <fullName evidence="6">BES1/BZR1 plant transcription factor N-terminal domain-containing protein</fullName>
    </recommendedName>
</protein>
<feature type="compositionally biased region" description="Low complexity" evidence="5">
    <location>
        <begin position="161"/>
        <end position="177"/>
    </location>
</feature>
<dbReference type="Pfam" id="PF05687">
    <property type="entry name" value="BES1_N"/>
    <property type="match status" value="1"/>
</dbReference>
<comment type="similarity">
    <text evidence="1">Belongs to the BZR/LAT61 family.</text>
</comment>
<reference evidence="7" key="1">
    <citation type="submission" date="2020-06" db="EMBL/GenBank/DDBJ databases">
        <title>WGS assembly of Ceratodon purpureus strain R40.</title>
        <authorList>
            <person name="Carey S.B."/>
            <person name="Jenkins J."/>
            <person name="Shu S."/>
            <person name="Lovell J.T."/>
            <person name="Sreedasyam A."/>
            <person name="Maumus F."/>
            <person name="Tiley G.P."/>
            <person name="Fernandez-Pozo N."/>
            <person name="Barry K."/>
            <person name="Chen C."/>
            <person name="Wang M."/>
            <person name="Lipzen A."/>
            <person name="Daum C."/>
            <person name="Saski C.A."/>
            <person name="Payton A.C."/>
            <person name="Mcbreen J.C."/>
            <person name="Conrad R.E."/>
            <person name="Kollar L.M."/>
            <person name="Olsson S."/>
            <person name="Huttunen S."/>
            <person name="Landis J.B."/>
            <person name="Wickett N.J."/>
            <person name="Johnson M.G."/>
            <person name="Rensing S.A."/>
            <person name="Grimwood J."/>
            <person name="Schmutz J."/>
            <person name="Mcdaniel S.F."/>
        </authorList>
    </citation>
    <scope>NUCLEOTIDE SEQUENCE</scope>
    <source>
        <strain evidence="7">R40</strain>
    </source>
</reference>
<dbReference type="PANTHER" id="PTHR31506">
    <property type="entry name" value="BES1/BZR1 HOMOLOG PROTEIN 3-RELATED"/>
    <property type="match status" value="1"/>
</dbReference>
<dbReference type="InterPro" id="IPR033264">
    <property type="entry name" value="BZR"/>
</dbReference>
<evidence type="ECO:0000259" key="6">
    <source>
        <dbReference type="Pfam" id="PF05687"/>
    </source>
</evidence>
<keyword evidence="8" id="KW-1185">Reference proteome</keyword>
<dbReference type="GO" id="GO:0003677">
    <property type="term" value="F:DNA binding"/>
    <property type="evidence" value="ECO:0007669"/>
    <property type="project" value="UniProtKB-KW"/>
</dbReference>
<gene>
    <name evidence="7" type="ORF">KC19_1G282400</name>
</gene>
<dbReference type="InterPro" id="IPR008540">
    <property type="entry name" value="BES1_N"/>
</dbReference>
<organism evidence="7 8">
    <name type="scientific">Ceratodon purpureus</name>
    <name type="common">Fire moss</name>
    <name type="synonym">Dicranum purpureum</name>
    <dbReference type="NCBI Taxonomy" id="3225"/>
    <lineage>
        <taxon>Eukaryota</taxon>
        <taxon>Viridiplantae</taxon>
        <taxon>Streptophyta</taxon>
        <taxon>Embryophyta</taxon>
        <taxon>Bryophyta</taxon>
        <taxon>Bryophytina</taxon>
        <taxon>Bryopsida</taxon>
        <taxon>Dicranidae</taxon>
        <taxon>Pseudoditrichales</taxon>
        <taxon>Ditrichaceae</taxon>
        <taxon>Ceratodon</taxon>
    </lineage>
</organism>
<name>A0A8T0JDB8_CERPU</name>
<evidence type="ECO:0000256" key="3">
    <source>
        <dbReference type="ARBA" id="ARBA00023125"/>
    </source>
</evidence>
<dbReference type="EMBL" id="CM026421">
    <property type="protein sequence ID" value="KAG0592808.1"/>
    <property type="molecule type" value="Genomic_DNA"/>
</dbReference>
<keyword evidence="2" id="KW-0805">Transcription regulation</keyword>
<evidence type="ECO:0000256" key="5">
    <source>
        <dbReference type="SAM" id="MobiDB-lite"/>
    </source>
</evidence>
<feature type="compositionally biased region" description="Basic and acidic residues" evidence="5">
    <location>
        <begin position="25"/>
        <end position="34"/>
    </location>
</feature>
<feature type="compositionally biased region" description="Low complexity" evidence="5">
    <location>
        <begin position="12"/>
        <end position="24"/>
    </location>
</feature>
<dbReference type="PANTHER" id="PTHR31506:SF4">
    <property type="entry name" value="BES1_BZR1 PLANT TRANSCRIPTION FACTOR N-TERMINAL DOMAIN-CONTAINING PROTEIN"/>
    <property type="match status" value="1"/>
</dbReference>
<feature type="domain" description="BES1/BZR1 plant transcription factor N-terminal" evidence="6">
    <location>
        <begin position="24"/>
        <end position="108"/>
    </location>
</feature>
<accession>A0A8T0JDB8</accession>
<feature type="region of interest" description="Disordered" evidence="5">
    <location>
        <begin position="1"/>
        <end position="36"/>
    </location>
</feature>
<dbReference type="GO" id="GO:0006351">
    <property type="term" value="P:DNA-templated transcription"/>
    <property type="evidence" value="ECO:0007669"/>
    <property type="project" value="InterPro"/>
</dbReference>
<evidence type="ECO:0000256" key="1">
    <source>
        <dbReference type="ARBA" id="ARBA00005909"/>
    </source>
</evidence>
<dbReference type="GO" id="GO:0003700">
    <property type="term" value="F:DNA-binding transcription factor activity"/>
    <property type="evidence" value="ECO:0007669"/>
    <property type="project" value="InterPro"/>
</dbReference>
<dbReference type="OrthoDB" id="1907033at2759"/>
<evidence type="ECO:0000313" key="8">
    <source>
        <dbReference type="Proteomes" id="UP000822688"/>
    </source>
</evidence>
<evidence type="ECO:0000256" key="4">
    <source>
        <dbReference type="ARBA" id="ARBA00023163"/>
    </source>
</evidence>
<comment type="caution">
    <text evidence="7">The sequence shown here is derived from an EMBL/GenBank/DDBJ whole genome shotgun (WGS) entry which is preliminary data.</text>
</comment>
<dbReference type="AlphaFoldDB" id="A0A8T0JDB8"/>
<feature type="compositionally biased region" description="Basic and acidic residues" evidence="5">
    <location>
        <begin position="1"/>
        <end position="11"/>
    </location>
</feature>
<sequence>MPKEVQSEDSRSTSGTSSSMAKLSASEKEKTKLRERQRRAITTKIFAGLRKYGGYNLPPRADINDVLKALASEAGWVVEPDGNTYRSQVFTPGFSQPSSSLQHSLRHQTVNPMHQNRMLNIPPPQTLNTGFNCTLANLMADTGDLREGNCSTTASPRHHSMGGANNAGGHHSNSSSMTLMGSGCISNSPFASPASSEGGPPSGRLSQGSIPYLAGLSTGFLPSCGLSDARDGDSSGIIKEESAAAAAYFSADTLDARDFQMHRGALDASQFLNSREFNTGRASNSLGNMNTSNMNSLFFNAAQQAPNRFGQRAPLPNLMMLSTQHPFLQEQRASNQNTPLGSPRLQDGPG</sequence>
<dbReference type="Proteomes" id="UP000822688">
    <property type="component" value="Chromosome 1"/>
</dbReference>
<dbReference type="GO" id="GO:0009742">
    <property type="term" value="P:brassinosteroid mediated signaling pathway"/>
    <property type="evidence" value="ECO:0007669"/>
    <property type="project" value="InterPro"/>
</dbReference>
<keyword evidence="4" id="KW-0804">Transcription</keyword>